<accession>A0A8S0VZV8</accession>
<keyword evidence="2" id="KW-1133">Transmembrane helix</keyword>
<evidence type="ECO:0000256" key="1">
    <source>
        <dbReference type="SAM" id="MobiDB-lite"/>
    </source>
</evidence>
<proteinExistence type="predicted"/>
<keyword evidence="2" id="KW-0472">Membrane</keyword>
<organism evidence="3 4">
    <name type="scientific">Cyclocybe aegerita</name>
    <name type="common">Black poplar mushroom</name>
    <name type="synonym">Agrocybe aegerita</name>
    <dbReference type="NCBI Taxonomy" id="1973307"/>
    <lineage>
        <taxon>Eukaryota</taxon>
        <taxon>Fungi</taxon>
        <taxon>Dikarya</taxon>
        <taxon>Basidiomycota</taxon>
        <taxon>Agaricomycotina</taxon>
        <taxon>Agaricomycetes</taxon>
        <taxon>Agaricomycetidae</taxon>
        <taxon>Agaricales</taxon>
        <taxon>Agaricineae</taxon>
        <taxon>Bolbitiaceae</taxon>
        <taxon>Cyclocybe</taxon>
    </lineage>
</organism>
<keyword evidence="2" id="KW-0812">Transmembrane</keyword>
<evidence type="ECO:0000313" key="3">
    <source>
        <dbReference type="EMBL" id="CAA7264325.1"/>
    </source>
</evidence>
<evidence type="ECO:0000313" key="4">
    <source>
        <dbReference type="Proteomes" id="UP000467700"/>
    </source>
</evidence>
<reference evidence="3 4" key="1">
    <citation type="submission" date="2020-01" db="EMBL/GenBank/DDBJ databases">
        <authorList>
            <person name="Gupta K D."/>
        </authorList>
    </citation>
    <scope>NUCLEOTIDE SEQUENCE [LARGE SCALE GENOMIC DNA]</scope>
</reference>
<feature type="region of interest" description="Disordered" evidence="1">
    <location>
        <begin position="184"/>
        <end position="206"/>
    </location>
</feature>
<comment type="caution">
    <text evidence="3">The sequence shown here is derived from an EMBL/GenBank/DDBJ whole genome shotgun (WGS) entry which is preliminary data.</text>
</comment>
<feature type="transmembrane region" description="Helical" evidence="2">
    <location>
        <begin position="23"/>
        <end position="42"/>
    </location>
</feature>
<evidence type="ECO:0000256" key="2">
    <source>
        <dbReference type="SAM" id="Phobius"/>
    </source>
</evidence>
<dbReference type="EMBL" id="CACVBS010000044">
    <property type="protein sequence ID" value="CAA7264325.1"/>
    <property type="molecule type" value="Genomic_DNA"/>
</dbReference>
<keyword evidence="4" id="KW-1185">Reference proteome</keyword>
<gene>
    <name evidence="3" type="ORF">AAE3_LOCUS6597</name>
</gene>
<dbReference type="Proteomes" id="UP000467700">
    <property type="component" value="Unassembled WGS sequence"/>
</dbReference>
<name>A0A8S0VZV8_CYCAE</name>
<protein>
    <submittedName>
        <fullName evidence="3">Uncharacterized protein</fullName>
    </submittedName>
</protein>
<sequence>MFQDVRRFITTRSRSRSDSPSSLVYTTTSVITTPSFFTIPALPRPSRLNRMLSKAKLSPTSKAQTEVRKSKSHFPLAPFPARPTTITLLHYLHPRRDPHETLDSRLSNQPPLHTFLANIFTQCAPLLPYCIVSHAQYIANVFVHSAWSTFLPDDDELHQVETRRVTGAAVCREHGKALWEAGAGEIPAPGSPAPKRQGIPGIFSSR</sequence>
<dbReference type="AlphaFoldDB" id="A0A8S0VZV8"/>